<protein>
    <submittedName>
        <fullName evidence="2">Uncharacterized protein</fullName>
    </submittedName>
</protein>
<feature type="region of interest" description="Disordered" evidence="1">
    <location>
        <begin position="73"/>
        <end position="221"/>
    </location>
</feature>
<proteinExistence type="predicted"/>
<comment type="caution">
    <text evidence="2">The sequence shown here is derived from an EMBL/GenBank/DDBJ whole genome shotgun (WGS) entry which is preliminary data.</text>
</comment>
<organism evidence="2 3">
    <name type="scientific">Novymonas esmeraldas</name>
    <dbReference type="NCBI Taxonomy" id="1808958"/>
    <lineage>
        <taxon>Eukaryota</taxon>
        <taxon>Discoba</taxon>
        <taxon>Euglenozoa</taxon>
        <taxon>Kinetoplastea</taxon>
        <taxon>Metakinetoplastina</taxon>
        <taxon>Trypanosomatida</taxon>
        <taxon>Trypanosomatidae</taxon>
        <taxon>Novymonas</taxon>
    </lineage>
</organism>
<name>A0AAW0ENJ6_9TRYP</name>
<dbReference type="EMBL" id="JAECZO010000060">
    <property type="protein sequence ID" value="KAK7195715.1"/>
    <property type="molecule type" value="Genomic_DNA"/>
</dbReference>
<dbReference type="Proteomes" id="UP001430356">
    <property type="component" value="Unassembled WGS sequence"/>
</dbReference>
<evidence type="ECO:0000256" key="1">
    <source>
        <dbReference type="SAM" id="MobiDB-lite"/>
    </source>
</evidence>
<reference evidence="2 3" key="1">
    <citation type="journal article" date="2021" name="MBio">
        <title>A New Model Trypanosomatid, Novymonas esmeraldas: Genomic Perception of Its 'Candidatus Pandoraea novymonadis' Endosymbiont.</title>
        <authorList>
            <person name="Zakharova A."/>
            <person name="Saura A."/>
            <person name="Butenko A."/>
            <person name="Podesvova L."/>
            <person name="Warmusova S."/>
            <person name="Kostygov A.Y."/>
            <person name="Nenarokova A."/>
            <person name="Lukes J."/>
            <person name="Opperdoes F.R."/>
            <person name="Yurchenko V."/>
        </authorList>
    </citation>
    <scope>NUCLEOTIDE SEQUENCE [LARGE SCALE GENOMIC DNA]</scope>
    <source>
        <strain evidence="2 3">E262AT.01</strain>
    </source>
</reference>
<evidence type="ECO:0000313" key="2">
    <source>
        <dbReference type="EMBL" id="KAK7195715.1"/>
    </source>
</evidence>
<dbReference type="AlphaFoldDB" id="A0AAW0ENJ6"/>
<evidence type="ECO:0000313" key="3">
    <source>
        <dbReference type="Proteomes" id="UP001430356"/>
    </source>
</evidence>
<accession>A0AAW0ENJ6</accession>
<feature type="compositionally biased region" description="Polar residues" evidence="1">
    <location>
        <begin position="156"/>
        <end position="165"/>
    </location>
</feature>
<keyword evidence="3" id="KW-1185">Reference proteome</keyword>
<sequence>MSSDDIDALRSELLRQKIIFEAELRRQREMFEERLSLVSHELADREADCRNLQSVITILGRKVDAIAEQRQYTTVVHRPPTPTRQSSGPESPFRRDNSALVPPPQVSGSSSKPPERERASSSVVQSGLRRPSPSLTGPPSSVHHVGAPITRVASVSALSRTSSPNVRGHPARPLLRTNTSATVASDVGSNGGRRTPRRRAVSRRRTGSASRLAGVRATDDW</sequence>
<gene>
    <name evidence="2" type="ORF">NESM_000501800</name>
</gene>
<feature type="compositionally biased region" description="Basic residues" evidence="1">
    <location>
        <begin position="194"/>
        <end position="206"/>
    </location>
</feature>